<keyword evidence="4" id="KW-1185">Reference proteome</keyword>
<feature type="region of interest" description="Disordered" evidence="1">
    <location>
        <begin position="760"/>
        <end position="804"/>
    </location>
</feature>
<evidence type="ECO:0000256" key="1">
    <source>
        <dbReference type="SAM" id="MobiDB-lite"/>
    </source>
</evidence>
<feature type="signal peptide" evidence="2">
    <location>
        <begin position="1"/>
        <end position="19"/>
    </location>
</feature>
<feature type="compositionally biased region" description="Low complexity" evidence="1">
    <location>
        <begin position="500"/>
        <end position="510"/>
    </location>
</feature>
<feature type="compositionally biased region" description="Polar residues" evidence="1">
    <location>
        <begin position="468"/>
        <end position="479"/>
    </location>
</feature>
<feature type="compositionally biased region" description="Low complexity" evidence="1">
    <location>
        <begin position="393"/>
        <end position="407"/>
    </location>
</feature>
<feature type="chain" id="PRO_5045859133" evidence="2">
    <location>
        <begin position="20"/>
        <end position="804"/>
    </location>
</feature>
<dbReference type="Proteomes" id="UP001244341">
    <property type="component" value="Chromosome 3b"/>
</dbReference>
<feature type="compositionally biased region" description="Low complexity" evidence="1">
    <location>
        <begin position="526"/>
        <end position="546"/>
    </location>
</feature>
<reference evidence="3 4" key="1">
    <citation type="submission" date="2023-05" db="EMBL/GenBank/DDBJ databases">
        <title>A 100% complete, gapless, phased diploid assembly of the Scenedesmus obliquus UTEX 3031 genome.</title>
        <authorList>
            <person name="Biondi T.C."/>
            <person name="Hanschen E.R."/>
            <person name="Kwon T."/>
            <person name="Eng W."/>
            <person name="Kruse C.P.S."/>
            <person name="Koehler S.I."/>
            <person name="Kunde Y."/>
            <person name="Gleasner C.D."/>
            <person name="You Mak K.T."/>
            <person name="Polle J."/>
            <person name="Hovde B.T."/>
            <person name="Starkenburg S.R."/>
        </authorList>
    </citation>
    <scope>NUCLEOTIDE SEQUENCE [LARGE SCALE GENOMIC DNA]</scope>
    <source>
        <strain evidence="3 4">DOE0152z</strain>
    </source>
</reference>
<evidence type="ECO:0000256" key="2">
    <source>
        <dbReference type="SAM" id="SignalP"/>
    </source>
</evidence>
<organism evidence="3 4">
    <name type="scientific">Tetradesmus obliquus</name>
    <name type="common">Green alga</name>
    <name type="synonym">Acutodesmus obliquus</name>
    <dbReference type="NCBI Taxonomy" id="3088"/>
    <lineage>
        <taxon>Eukaryota</taxon>
        <taxon>Viridiplantae</taxon>
        <taxon>Chlorophyta</taxon>
        <taxon>core chlorophytes</taxon>
        <taxon>Chlorophyceae</taxon>
        <taxon>CS clade</taxon>
        <taxon>Sphaeropleales</taxon>
        <taxon>Scenedesmaceae</taxon>
        <taxon>Tetradesmus</taxon>
    </lineage>
</organism>
<accession>A0ABY8TX73</accession>
<feature type="region of interest" description="Disordered" evidence="1">
    <location>
        <begin position="379"/>
        <end position="605"/>
    </location>
</feature>
<feature type="compositionally biased region" description="Polar residues" evidence="1">
    <location>
        <begin position="591"/>
        <end position="604"/>
    </location>
</feature>
<evidence type="ECO:0000313" key="4">
    <source>
        <dbReference type="Proteomes" id="UP001244341"/>
    </source>
</evidence>
<feature type="compositionally biased region" description="Gly residues" evidence="1">
    <location>
        <begin position="511"/>
        <end position="525"/>
    </location>
</feature>
<feature type="compositionally biased region" description="Gly residues" evidence="1">
    <location>
        <begin position="766"/>
        <end position="796"/>
    </location>
</feature>
<feature type="region of interest" description="Disordered" evidence="1">
    <location>
        <begin position="625"/>
        <end position="655"/>
    </location>
</feature>
<feature type="compositionally biased region" description="Polar residues" evidence="1">
    <location>
        <begin position="449"/>
        <end position="458"/>
    </location>
</feature>
<protein>
    <submittedName>
        <fullName evidence="3">Uncharacterized protein</fullName>
    </submittedName>
</protein>
<dbReference type="EMBL" id="CP126210">
    <property type="protein sequence ID" value="WIA12063.1"/>
    <property type="molecule type" value="Genomic_DNA"/>
</dbReference>
<evidence type="ECO:0000313" key="3">
    <source>
        <dbReference type="EMBL" id="WIA12063.1"/>
    </source>
</evidence>
<keyword evidence="2" id="KW-0732">Signal</keyword>
<proteinExistence type="predicted"/>
<gene>
    <name evidence="3" type="ORF">OEZ85_012140</name>
</gene>
<sequence length="804" mass="83807">MKPLILFFVLAAVIGTTSAEFHAANMTLMSGQVVALDELYRASNWSCCVPRSVLGDSTPVVRMDESQGQYYATADPECKVPITADAYPSTYQAVWMCGNCTGDDCVPADGGLFLALPGDWCVDSNNTQDALVLCSTAAPLCDAGFSGKCIELADEAKQPLLLTPSMTLQSGMVVDFSKLQESYTGQCCLPRSVINDASAVMRMDNSGGSFFVSNDPACASPIPSAVYPASFEYISICAAPTPAADVAPGAAATDDLGLIADDFAPTAVVQTEVIVDGGVVLVPAGSADTVVQCKPYASACWGAAPICSFANVCIGINTYDYAWVDNYWDDAYPWGYYRPAWFRPLAPIYRSSWWRQPHIHDHDGHRPWWNQRPDGWSGGHIPGGWRPGHRPDSWAPKPSWKPPSGWKPDQHQHAGQFWRPGSRNADTPAPNPGAVTGHPTGPGVVLPTSPRSTGSSFLNPGRGGASPDGTSPATGTGRNWWQGGGPLRSTGSRGLGRPGRGSTPTTPAAGMPGGLNGLGGRGPGITPGSSTPRGPGAVTPGTNTPGPRGGSGSTGPRWGSFMPYTPRTPGAATPGRGVGSTPTAPAGRPSWQLTPPRGSTTYTPTPAMGYNPIRGGTPGRSFTPAPAAVAPGRISTPFAPAPARGYTPPGRMTTPGRSFTPAPVMAAPRPTYTPPPALVSPPRTPSWGSFTPAPARSSFAPSTSMFGGYSPRSSYSPSWGSGYTAPRYTQSYSAPRYTPSYSAPRYTPSYNAPRYTPSYSAPRSSWGGGGFSRGFSGGGGRSFGGGGRSFGGGGGRRGLRADRV</sequence>
<name>A0ABY8TX73_TETOB</name>